<evidence type="ECO:0000313" key="2">
    <source>
        <dbReference type="Proteomes" id="UP000249754"/>
    </source>
</evidence>
<dbReference type="GO" id="GO:0009055">
    <property type="term" value="F:electron transfer activity"/>
    <property type="evidence" value="ECO:0007669"/>
    <property type="project" value="InterPro"/>
</dbReference>
<dbReference type="RefSeq" id="WP_146610783.1">
    <property type="nucleotide sequence ID" value="NZ_QLLR01000001.1"/>
</dbReference>
<dbReference type="EMBL" id="QLLR01000001">
    <property type="protein sequence ID" value="RAJ37276.1"/>
    <property type="molecule type" value="Genomic_DNA"/>
</dbReference>
<dbReference type="GO" id="GO:0020037">
    <property type="term" value="F:heme binding"/>
    <property type="evidence" value="ECO:0007669"/>
    <property type="project" value="InterPro"/>
</dbReference>
<proteinExistence type="predicted"/>
<dbReference type="Proteomes" id="UP000249754">
    <property type="component" value="Unassembled WGS sequence"/>
</dbReference>
<accession>A0A327T6M5</accession>
<name>A0A327T6M5_9SPHI</name>
<reference evidence="1 2" key="1">
    <citation type="submission" date="2018-06" db="EMBL/GenBank/DDBJ databases">
        <title>Genomic Encyclopedia of Archaeal and Bacterial Type Strains, Phase II (KMG-II): from individual species to whole genera.</title>
        <authorList>
            <person name="Goeker M."/>
        </authorList>
    </citation>
    <scope>NUCLEOTIDE SEQUENCE [LARGE SCALE GENOMIC DNA]</scope>
    <source>
        <strain evidence="1 2">DSM 14825</strain>
    </source>
</reference>
<keyword evidence="1" id="KW-0560">Oxidoreductase</keyword>
<dbReference type="GO" id="GO:0004601">
    <property type="term" value="F:peroxidase activity"/>
    <property type="evidence" value="ECO:0007669"/>
    <property type="project" value="UniProtKB-KW"/>
</dbReference>
<dbReference type="OrthoDB" id="9805202at2"/>
<evidence type="ECO:0000313" key="1">
    <source>
        <dbReference type="EMBL" id="RAJ37276.1"/>
    </source>
</evidence>
<dbReference type="AlphaFoldDB" id="A0A327T6M5"/>
<organism evidence="1 2">
    <name type="scientific">Pedobacter cryoconitis</name>
    <dbReference type="NCBI Taxonomy" id="188932"/>
    <lineage>
        <taxon>Bacteria</taxon>
        <taxon>Pseudomonadati</taxon>
        <taxon>Bacteroidota</taxon>
        <taxon>Sphingobacteriia</taxon>
        <taxon>Sphingobacteriales</taxon>
        <taxon>Sphingobacteriaceae</taxon>
        <taxon>Pedobacter</taxon>
    </lineage>
</organism>
<sequence length="111" mass="12814">MIQVMPNLYNVTKDPQDVGKFRTPGLRKVLRISPWFHNGLFDNIEGVMNMYNNGMPQPKQKPDELNDPLFPKTDVHIKRLNLTKAERDAIISFLAAITTEPWRITTPELPQ</sequence>
<protein>
    <submittedName>
        <fullName evidence="1">Cytochrome c peroxidase</fullName>
    </submittedName>
</protein>
<dbReference type="InterPro" id="IPR036909">
    <property type="entry name" value="Cyt_c-like_dom_sf"/>
</dbReference>
<dbReference type="Gene3D" id="1.10.760.10">
    <property type="entry name" value="Cytochrome c-like domain"/>
    <property type="match status" value="1"/>
</dbReference>
<gene>
    <name evidence="1" type="ORF">LY11_00352</name>
</gene>
<comment type="caution">
    <text evidence="1">The sequence shown here is derived from an EMBL/GenBank/DDBJ whole genome shotgun (WGS) entry which is preliminary data.</text>
</comment>
<keyword evidence="1" id="KW-0575">Peroxidase</keyword>
<dbReference type="SUPFAM" id="SSF46626">
    <property type="entry name" value="Cytochrome c"/>
    <property type="match status" value="1"/>
</dbReference>